<evidence type="ECO:0000313" key="4">
    <source>
        <dbReference type="Proteomes" id="UP001228905"/>
    </source>
</evidence>
<evidence type="ECO:0000256" key="1">
    <source>
        <dbReference type="SAM" id="MobiDB-lite"/>
    </source>
</evidence>
<dbReference type="Pfam" id="PF20305">
    <property type="entry name" value="pYEATS"/>
    <property type="match status" value="1"/>
</dbReference>
<feature type="region of interest" description="Disordered" evidence="1">
    <location>
        <begin position="106"/>
        <end position="145"/>
    </location>
</feature>
<organism evidence="3 4">
    <name type="scientific">Caulobacter ginsengisoli</name>
    <dbReference type="NCBI Taxonomy" id="400775"/>
    <lineage>
        <taxon>Bacteria</taxon>
        <taxon>Pseudomonadati</taxon>
        <taxon>Pseudomonadota</taxon>
        <taxon>Alphaproteobacteria</taxon>
        <taxon>Caulobacterales</taxon>
        <taxon>Caulobacteraceae</taxon>
        <taxon>Caulobacter</taxon>
    </lineage>
</organism>
<evidence type="ECO:0000259" key="2">
    <source>
        <dbReference type="Pfam" id="PF20305"/>
    </source>
</evidence>
<keyword evidence="4" id="KW-1185">Reference proteome</keyword>
<dbReference type="InterPro" id="IPR046888">
    <property type="entry name" value="pYEATS"/>
</dbReference>
<dbReference type="Proteomes" id="UP001228905">
    <property type="component" value="Unassembled WGS sequence"/>
</dbReference>
<dbReference type="EMBL" id="JAUSVS010000001">
    <property type="protein sequence ID" value="MDQ0462836.1"/>
    <property type="molecule type" value="Genomic_DNA"/>
</dbReference>
<sequence>MSTRLTFEAPGDLSVGRVTVASADGVLTEWVATPNHRIFETDDIQPGFYSAEVAPVGLRARSYVFEVKPEVANTVTMPLYAVLAAGGDVAAFSGIESGNLQAAVESLQRGRPASTEAPPPPPVTRSEVWSAPARSPESASSRMLSVGLSQDEDMADLGGWTPYADGAPTVELEAGVLNVLIASSPDALKRHPRLRLSMALEGVRTERMMVPAFLGGTRVSFQASPLISADIAVQVTPLDPERRALMRALQAGVAEEASAVYADVLRGGSIARFIDGLEEDAWAAMVATLLTIRFPEVFGPKPPEWGPLLAERYPWASDTHVILARHHLNQAGRGSDREEAARGALTALGIAQRLGAPYFAATNQLMGEMLGGLAGLKGFDATLTELAQTQLDKWRSDVPLQRAAGAIFSWLAADNKLRAQGQIAPYRSTGSMNERYARLLFQGRVDAAGISVSNAAAQTEPPKATMPQEMASGTVAADRIDGSGIALASAGAARSLEAPALERPVTVVDDPNKNRFGGLAEVGGYRLTAAFTETSPEGWVDIQLAVRADRTLPPSFSDAVEFFLHPTFSPSRIKVAFRGHEAAVTVRALGGFTVGAWLPSQGIELECDLALLPDAPQVIREL</sequence>
<comment type="caution">
    <text evidence="3">The sequence shown here is derived from an EMBL/GenBank/DDBJ whole genome shotgun (WGS) entry which is preliminary data.</text>
</comment>
<dbReference type="RefSeq" id="WP_307345745.1">
    <property type="nucleotide sequence ID" value="NZ_JAUSVS010000001.1"/>
</dbReference>
<name>A0ABU0ILE9_9CAUL</name>
<feature type="compositionally biased region" description="Low complexity" evidence="1">
    <location>
        <begin position="124"/>
        <end position="142"/>
    </location>
</feature>
<proteinExistence type="predicted"/>
<protein>
    <recommendedName>
        <fullName evidence="2">Prokaryotic YEATS domain-containing protein</fullName>
    </recommendedName>
</protein>
<feature type="domain" description="Prokaryotic YEATS" evidence="2">
    <location>
        <begin position="541"/>
        <end position="609"/>
    </location>
</feature>
<reference evidence="3 4" key="1">
    <citation type="submission" date="2023-07" db="EMBL/GenBank/DDBJ databases">
        <title>Genomic Encyclopedia of Type Strains, Phase IV (KMG-IV): sequencing the most valuable type-strain genomes for metagenomic binning, comparative biology and taxonomic classification.</title>
        <authorList>
            <person name="Goeker M."/>
        </authorList>
    </citation>
    <scope>NUCLEOTIDE SEQUENCE [LARGE SCALE GENOMIC DNA]</scope>
    <source>
        <strain evidence="3 4">DSM 18695</strain>
    </source>
</reference>
<evidence type="ECO:0000313" key="3">
    <source>
        <dbReference type="EMBL" id="MDQ0462836.1"/>
    </source>
</evidence>
<gene>
    <name evidence="3" type="ORF">QO010_000584</name>
</gene>
<accession>A0ABU0ILE9</accession>